<keyword evidence="2" id="KW-1185">Reference proteome</keyword>
<gene>
    <name evidence="1" type="ORF">G2W53_036535</name>
</gene>
<protein>
    <submittedName>
        <fullName evidence="1">Uncharacterized protein</fullName>
    </submittedName>
</protein>
<proteinExistence type="predicted"/>
<dbReference type="Proteomes" id="UP000634136">
    <property type="component" value="Unassembled WGS sequence"/>
</dbReference>
<dbReference type="EMBL" id="JAAIUW010000011">
    <property type="protein sequence ID" value="KAF7809792.1"/>
    <property type="molecule type" value="Genomic_DNA"/>
</dbReference>
<evidence type="ECO:0000313" key="1">
    <source>
        <dbReference type="EMBL" id="KAF7809792.1"/>
    </source>
</evidence>
<dbReference type="AlphaFoldDB" id="A0A834SXL8"/>
<reference evidence="1" key="1">
    <citation type="submission" date="2020-09" db="EMBL/GenBank/DDBJ databases">
        <title>Genome-Enabled Discovery of Anthraquinone Biosynthesis in Senna tora.</title>
        <authorList>
            <person name="Kang S.-H."/>
            <person name="Pandey R.P."/>
            <person name="Lee C.-M."/>
            <person name="Sim J.-S."/>
            <person name="Jeong J.-T."/>
            <person name="Choi B.-S."/>
            <person name="Jung M."/>
            <person name="Ginzburg D."/>
            <person name="Zhao K."/>
            <person name="Won S.Y."/>
            <person name="Oh T.-J."/>
            <person name="Yu Y."/>
            <person name="Kim N.-H."/>
            <person name="Lee O.R."/>
            <person name="Lee T.-H."/>
            <person name="Bashyal P."/>
            <person name="Kim T.-S."/>
            <person name="Lee W.-H."/>
            <person name="Kawkins C."/>
            <person name="Kim C.-K."/>
            <person name="Kim J.S."/>
            <person name="Ahn B.O."/>
            <person name="Rhee S.Y."/>
            <person name="Sohng J.K."/>
        </authorList>
    </citation>
    <scope>NUCLEOTIDE SEQUENCE</scope>
    <source>
        <tissue evidence="1">Leaf</tissue>
    </source>
</reference>
<sequence>MAGGDGSINSICANAVYIRLVATVDVGELERTRLSGLNDEQWHTLLNLLNKSKSATHEKIMRLG</sequence>
<name>A0A834SXL8_9FABA</name>
<evidence type="ECO:0000313" key="2">
    <source>
        <dbReference type="Proteomes" id="UP000634136"/>
    </source>
</evidence>
<comment type="caution">
    <text evidence="1">The sequence shown here is derived from an EMBL/GenBank/DDBJ whole genome shotgun (WGS) entry which is preliminary data.</text>
</comment>
<organism evidence="1 2">
    <name type="scientific">Senna tora</name>
    <dbReference type="NCBI Taxonomy" id="362788"/>
    <lineage>
        <taxon>Eukaryota</taxon>
        <taxon>Viridiplantae</taxon>
        <taxon>Streptophyta</taxon>
        <taxon>Embryophyta</taxon>
        <taxon>Tracheophyta</taxon>
        <taxon>Spermatophyta</taxon>
        <taxon>Magnoliopsida</taxon>
        <taxon>eudicotyledons</taxon>
        <taxon>Gunneridae</taxon>
        <taxon>Pentapetalae</taxon>
        <taxon>rosids</taxon>
        <taxon>fabids</taxon>
        <taxon>Fabales</taxon>
        <taxon>Fabaceae</taxon>
        <taxon>Caesalpinioideae</taxon>
        <taxon>Cassia clade</taxon>
        <taxon>Senna</taxon>
    </lineage>
</organism>
<accession>A0A834SXL8</accession>